<organism evidence="4 5">
    <name type="scientific">Batillaria attramentaria</name>
    <dbReference type="NCBI Taxonomy" id="370345"/>
    <lineage>
        <taxon>Eukaryota</taxon>
        <taxon>Metazoa</taxon>
        <taxon>Spiralia</taxon>
        <taxon>Lophotrochozoa</taxon>
        <taxon>Mollusca</taxon>
        <taxon>Gastropoda</taxon>
        <taxon>Caenogastropoda</taxon>
        <taxon>Sorbeoconcha</taxon>
        <taxon>Cerithioidea</taxon>
        <taxon>Batillariidae</taxon>
        <taxon>Batillaria</taxon>
    </lineage>
</organism>
<protein>
    <recommendedName>
        <fullName evidence="3">Glycosyl hydrolase family 38 C-terminal domain-containing protein</fullName>
    </recommendedName>
</protein>
<keyword evidence="2" id="KW-0378">Hydrolase</keyword>
<dbReference type="InterPro" id="IPR011682">
    <property type="entry name" value="Glyco_hydro_38_C"/>
</dbReference>
<dbReference type="Gene3D" id="2.70.98.30">
    <property type="entry name" value="Golgi alpha-mannosidase II, domain 4"/>
    <property type="match status" value="1"/>
</dbReference>
<gene>
    <name evidence="4" type="ORF">BaRGS_00010588</name>
</gene>
<dbReference type="GO" id="GO:0046872">
    <property type="term" value="F:metal ion binding"/>
    <property type="evidence" value="ECO:0007669"/>
    <property type="project" value="UniProtKB-KW"/>
</dbReference>
<dbReference type="Proteomes" id="UP001519460">
    <property type="component" value="Unassembled WGS sequence"/>
</dbReference>
<evidence type="ECO:0000259" key="3">
    <source>
        <dbReference type="Pfam" id="PF07748"/>
    </source>
</evidence>
<dbReference type="InterPro" id="IPR011013">
    <property type="entry name" value="Gal_mutarotase_sf_dom"/>
</dbReference>
<dbReference type="InterPro" id="IPR037094">
    <property type="entry name" value="Glyco_hydro_38_cen_sf"/>
</dbReference>
<keyword evidence="1" id="KW-0479">Metal-binding</keyword>
<dbReference type="InterPro" id="IPR028995">
    <property type="entry name" value="Glyco_hydro_57/38_cen_sf"/>
</dbReference>
<dbReference type="Gene3D" id="2.60.40.1360">
    <property type="match status" value="1"/>
</dbReference>
<dbReference type="FunFam" id="1.20.1270.50:FF:000003">
    <property type="entry name" value="Alpha-mannosidase"/>
    <property type="match status" value="1"/>
</dbReference>
<feature type="domain" description="Glycosyl hydrolase family 38 C-terminal" evidence="3">
    <location>
        <begin position="178"/>
        <end position="398"/>
    </location>
</feature>
<dbReference type="PANTHER" id="PTHR11607">
    <property type="entry name" value="ALPHA-MANNOSIDASE"/>
    <property type="match status" value="1"/>
</dbReference>
<feature type="non-terminal residue" evidence="4">
    <location>
        <position position="565"/>
    </location>
</feature>
<dbReference type="PANTHER" id="PTHR11607:SF3">
    <property type="entry name" value="LYSOSOMAL ALPHA-MANNOSIDASE"/>
    <property type="match status" value="1"/>
</dbReference>
<evidence type="ECO:0000313" key="5">
    <source>
        <dbReference type="Proteomes" id="UP001519460"/>
    </source>
</evidence>
<dbReference type="Pfam" id="PF07748">
    <property type="entry name" value="Glyco_hydro_38C"/>
    <property type="match status" value="1"/>
</dbReference>
<dbReference type="Gene3D" id="1.20.1270.50">
    <property type="entry name" value="Glycoside hydrolase family 38, central domain"/>
    <property type="match status" value="1"/>
</dbReference>
<dbReference type="EMBL" id="JACVVK020000052">
    <property type="protein sequence ID" value="KAK7498328.1"/>
    <property type="molecule type" value="Genomic_DNA"/>
</dbReference>
<dbReference type="AlphaFoldDB" id="A0ABD0LGG3"/>
<keyword evidence="5" id="KW-1185">Reference proteome</keyword>
<comment type="caution">
    <text evidence="4">The sequence shown here is derived from an EMBL/GenBank/DDBJ whole genome shotgun (WGS) entry which is preliminary data.</text>
</comment>
<dbReference type="SUPFAM" id="SSF88688">
    <property type="entry name" value="Families 57/38 glycoside transferase middle domain"/>
    <property type="match status" value="1"/>
</dbReference>
<evidence type="ECO:0000256" key="2">
    <source>
        <dbReference type="ARBA" id="ARBA00022801"/>
    </source>
</evidence>
<dbReference type="SUPFAM" id="SSF74650">
    <property type="entry name" value="Galactose mutarotase-like"/>
    <property type="match status" value="1"/>
</dbReference>
<accession>A0ABD0LGG3</accession>
<name>A0ABD0LGG3_9CAEN</name>
<evidence type="ECO:0000313" key="4">
    <source>
        <dbReference type="EMBL" id="KAK7498328.1"/>
    </source>
</evidence>
<dbReference type="Gene3D" id="2.60.40.1180">
    <property type="entry name" value="Golgi alpha-mannosidase II"/>
    <property type="match status" value="1"/>
</dbReference>
<dbReference type="FunFam" id="2.70.98.30:FF:000003">
    <property type="entry name" value="Alpha-mannosidase"/>
    <property type="match status" value="1"/>
</dbReference>
<dbReference type="InterPro" id="IPR050843">
    <property type="entry name" value="Glycosyl_Hydrlase_38"/>
</dbReference>
<proteinExistence type="predicted"/>
<evidence type="ECO:0000256" key="1">
    <source>
        <dbReference type="ARBA" id="ARBA00022723"/>
    </source>
</evidence>
<reference evidence="4 5" key="1">
    <citation type="journal article" date="2023" name="Sci. Data">
        <title>Genome assembly of the Korean intertidal mud-creeper Batillaria attramentaria.</title>
        <authorList>
            <person name="Patra A.K."/>
            <person name="Ho P.T."/>
            <person name="Jun S."/>
            <person name="Lee S.J."/>
            <person name="Kim Y."/>
            <person name="Won Y.J."/>
        </authorList>
    </citation>
    <scope>NUCLEOTIDE SEQUENCE [LARGE SCALE GENOMIC DNA]</scope>
    <source>
        <strain evidence="4">Wonlab-2016</strain>
    </source>
</reference>
<sequence>MGTSQHHDAVTGTEKQVVAYDYAERLGNGINKCQTVVNSFLSKSLMKGSVARPVQQFCPLLNISDCNATTTNKEFQVIVYNPRARPVEWNVRIPVTTNYTVLGPNGSDVLYQMTSVSEDTWRIPERKGAATYELVIPVSLPPLGINVYFAFPVVEARTAAIARKRRPDEGSDFTISGKYIALTFDGNTHLLTSITNLEKNVTVPASQSFHYYVGHVGNNSTPDLQASGAYIFRPDSSGLHNFTDNVSISRKTYVTQGEVVEEVYQQFSPWVTQVIRVYANQRAAEFQWTVGPIPIDDGKGKEVITRFTTDLSNAGVFYTDANGREVLQRRLNHRDTWDFNQTEPVAGNYYPVCTRIYIRDEERKLQFTVVPDRSEGGSSLQDGEVELMVHRRLLLDDALGVSEALNETGSDGKGLVARGIHYVMLDTIDEAASVHRDLAQTINMRPQLSFTNFSRTFTEWIDNFGTTWSGMNNPLPPNVHLLTLRRFFDSGPVPTPTPETPTYLLRLEHFYEKGEDPVLSQPATVSLQKLFAPFDVVTVDELTLGANLALGDLKRLHWRTSQDEN</sequence>
<dbReference type="GO" id="GO:0016787">
    <property type="term" value="F:hydrolase activity"/>
    <property type="evidence" value="ECO:0007669"/>
    <property type="project" value="UniProtKB-KW"/>
</dbReference>
<dbReference type="InterPro" id="IPR013780">
    <property type="entry name" value="Glyco_hydro_b"/>
</dbReference>